<dbReference type="Pfam" id="PF02995">
    <property type="entry name" value="DUF229"/>
    <property type="match status" value="1"/>
</dbReference>
<reference evidence="3 4" key="1">
    <citation type="submission" date="2022-05" db="EMBL/GenBank/DDBJ databases">
        <title>Chromosome-level reference genomes for two strains of Caenorhabditis briggsae: an improved platform for comparative genomics.</title>
        <authorList>
            <person name="Stevens L."/>
            <person name="Andersen E.C."/>
        </authorList>
    </citation>
    <scope>NUCLEOTIDE SEQUENCE [LARGE SCALE GENOMIC DNA]</scope>
    <source>
        <strain evidence="3">QX1410_ONT</strain>
        <tissue evidence="3">Whole-organism</tissue>
    </source>
</reference>
<keyword evidence="2" id="KW-0812">Transmembrane</keyword>
<feature type="region of interest" description="Disordered" evidence="1">
    <location>
        <begin position="757"/>
        <end position="846"/>
    </location>
</feature>
<accession>A0AAE9IYZ6</accession>
<keyword evidence="2" id="KW-1133">Transmembrane helix</keyword>
<dbReference type="CDD" id="cd16021">
    <property type="entry name" value="ALP_like"/>
    <property type="match status" value="1"/>
</dbReference>
<dbReference type="PANTHER" id="PTHR10974:SF5">
    <property type="entry name" value="SULFATASE DOMAIN-CONTAINING PROTEIN"/>
    <property type="match status" value="1"/>
</dbReference>
<dbReference type="Proteomes" id="UP000827892">
    <property type="component" value="Chromosome I"/>
</dbReference>
<dbReference type="Gene3D" id="3.40.720.10">
    <property type="entry name" value="Alkaline Phosphatase, subunit A"/>
    <property type="match status" value="1"/>
</dbReference>
<feature type="compositionally biased region" description="Low complexity" evidence="1">
    <location>
        <begin position="781"/>
        <end position="798"/>
    </location>
</feature>
<dbReference type="EMBL" id="CP090891">
    <property type="protein sequence ID" value="ULU11334.1"/>
    <property type="molecule type" value="Genomic_DNA"/>
</dbReference>
<evidence type="ECO:0000256" key="1">
    <source>
        <dbReference type="SAM" id="MobiDB-lite"/>
    </source>
</evidence>
<feature type="transmembrane region" description="Helical" evidence="2">
    <location>
        <begin position="628"/>
        <end position="655"/>
    </location>
</feature>
<evidence type="ECO:0000313" key="3">
    <source>
        <dbReference type="EMBL" id="ULU11334.1"/>
    </source>
</evidence>
<protein>
    <submittedName>
        <fullName evidence="3">Uncharacterized protein</fullName>
    </submittedName>
</protein>
<feature type="transmembrane region" description="Helical" evidence="2">
    <location>
        <begin position="715"/>
        <end position="737"/>
    </location>
</feature>
<gene>
    <name evidence="3" type="ORF">L3Y34_015063</name>
</gene>
<dbReference type="FunFam" id="3.40.720.10:FF:000082">
    <property type="entry name" value="Protein CBG10792"/>
    <property type="match status" value="1"/>
</dbReference>
<evidence type="ECO:0000313" key="4">
    <source>
        <dbReference type="Proteomes" id="UP000827892"/>
    </source>
</evidence>
<dbReference type="InterPro" id="IPR017850">
    <property type="entry name" value="Alkaline_phosphatase_core_sf"/>
</dbReference>
<sequence>MHRITWNRKSKPFFFRMLIYGVLFQLFIMMFVFRSSSKLEESEFRDYDHENNYMNKCSLPVYDFWDSKVMRYVDYNYDPTNKCDKNFKQYTKLVNGSWGIVEERKGTNCSARCIEGIDDWNLRLSDWMKSEAVNCEFLEAVCWEDDTEVYGYIHTQIIPKQPTTPKTSTDQPSVFVFLFDSMSTGSAKRSFPKTLSLLSSRLDSVEFPFVNKVGENSMPNGFSLWFGKLLEPVLGKNYGGVDVEADWNSTSYCYTHLNGSIFGEFEKHGYMTLNIDDWNAQMVNYPDCKGFKDPPTHHYMHPFYMANDQFATSITKKHLKGKLLCREERHPAFEYFQDFVNTYKDKPMFTWTWINTAGHDDFNGLMRVDKEMVEIIEKNMETFENSFFIFMGDHGFRMGMKKFMETAIGGVEISNPYLSISIPKKLRKDQSVLEIMRENSKKLQTHFDTRATLLDILKHQPSASFTDRSLLEIPGERGNSYLRHQPAFPRTCGSLPIPPEYCICQIEKTPVTDENLRERFGHMLIDHIHDMLDHSNYTWMCEKYKFRETISFFHYGRANKSDSPNNYEITVIADFPSYAQFRAILAHDKKASHVSFGNIVRLDRYLKTGSCTNNRSNMSLKKESPVTILQAIIFIQFGLSFSITILTTIGIAFGYPVASHYLLALLQVIVAVPGIVYIALQGNIWIAVYISFQLVTASCEIYWLIYMIFDKQSAGAWLVLACLTFVNIVAVVIAIWFRQTVLKVPCKKNNKIGAKDLDMKSEKPDMKVPSTSMSEVEKSKGASSKSKSTSSIKKPPSRSMERSDMSEKSSKGSLKVRKTKKSSSPSMPLDSRETTSLSRSSSKTAD</sequence>
<dbReference type="AlphaFoldDB" id="A0AAE9IYZ6"/>
<evidence type="ECO:0000256" key="2">
    <source>
        <dbReference type="SAM" id="Phobius"/>
    </source>
</evidence>
<feature type="compositionally biased region" description="Low complexity" evidence="1">
    <location>
        <begin position="834"/>
        <end position="846"/>
    </location>
</feature>
<keyword evidence="2" id="KW-0472">Membrane</keyword>
<dbReference type="PANTHER" id="PTHR10974">
    <property type="entry name" value="FI08016P-RELATED"/>
    <property type="match status" value="1"/>
</dbReference>
<dbReference type="SUPFAM" id="SSF53649">
    <property type="entry name" value="Alkaline phosphatase-like"/>
    <property type="match status" value="1"/>
</dbReference>
<feature type="compositionally biased region" description="Basic and acidic residues" evidence="1">
    <location>
        <begin position="757"/>
        <end position="766"/>
    </location>
</feature>
<proteinExistence type="predicted"/>
<organism evidence="3 4">
    <name type="scientific">Caenorhabditis briggsae</name>
    <dbReference type="NCBI Taxonomy" id="6238"/>
    <lineage>
        <taxon>Eukaryota</taxon>
        <taxon>Metazoa</taxon>
        <taxon>Ecdysozoa</taxon>
        <taxon>Nematoda</taxon>
        <taxon>Chromadorea</taxon>
        <taxon>Rhabditida</taxon>
        <taxon>Rhabditina</taxon>
        <taxon>Rhabditomorpha</taxon>
        <taxon>Rhabditoidea</taxon>
        <taxon>Rhabditidae</taxon>
        <taxon>Peloderinae</taxon>
        <taxon>Caenorhabditis</taxon>
    </lineage>
</organism>
<feature type="transmembrane region" description="Helical" evidence="2">
    <location>
        <begin position="687"/>
        <end position="709"/>
    </location>
</feature>
<feature type="compositionally biased region" description="Basic and acidic residues" evidence="1">
    <location>
        <begin position="799"/>
        <end position="810"/>
    </location>
</feature>
<dbReference type="InterPro" id="IPR004245">
    <property type="entry name" value="DUF229"/>
</dbReference>
<feature type="transmembrane region" description="Helical" evidence="2">
    <location>
        <begin position="13"/>
        <end position="33"/>
    </location>
</feature>
<feature type="transmembrane region" description="Helical" evidence="2">
    <location>
        <begin position="661"/>
        <end position="680"/>
    </location>
</feature>
<name>A0AAE9IYZ6_CAEBR</name>